<dbReference type="Proteomes" id="UP001229421">
    <property type="component" value="Unassembled WGS sequence"/>
</dbReference>
<gene>
    <name evidence="1" type="ORF">QVD17_38487</name>
</gene>
<evidence type="ECO:0000313" key="2">
    <source>
        <dbReference type="Proteomes" id="UP001229421"/>
    </source>
</evidence>
<organism evidence="1 2">
    <name type="scientific">Tagetes erecta</name>
    <name type="common">African marigold</name>
    <dbReference type="NCBI Taxonomy" id="13708"/>
    <lineage>
        <taxon>Eukaryota</taxon>
        <taxon>Viridiplantae</taxon>
        <taxon>Streptophyta</taxon>
        <taxon>Embryophyta</taxon>
        <taxon>Tracheophyta</taxon>
        <taxon>Spermatophyta</taxon>
        <taxon>Magnoliopsida</taxon>
        <taxon>eudicotyledons</taxon>
        <taxon>Gunneridae</taxon>
        <taxon>Pentapetalae</taxon>
        <taxon>asterids</taxon>
        <taxon>campanulids</taxon>
        <taxon>Asterales</taxon>
        <taxon>Asteraceae</taxon>
        <taxon>Asteroideae</taxon>
        <taxon>Heliantheae alliance</taxon>
        <taxon>Tageteae</taxon>
        <taxon>Tagetes</taxon>
    </lineage>
</organism>
<evidence type="ECO:0000313" key="1">
    <source>
        <dbReference type="EMBL" id="KAK1406878.1"/>
    </source>
</evidence>
<keyword evidence="2" id="KW-1185">Reference proteome</keyword>
<name>A0AAD8NGA6_TARER</name>
<comment type="caution">
    <text evidence="1">The sequence shown here is derived from an EMBL/GenBank/DDBJ whole genome shotgun (WGS) entry which is preliminary data.</text>
</comment>
<sequence>MIVRGRMNERVICVKSFLREKIVLKEWVKMPKKPTSFMSSSARSMAVFEVWLIVANEDEGEDVVRCEMWMNLDGVYNVEGIEVVITICL</sequence>
<reference evidence="1" key="1">
    <citation type="journal article" date="2023" name="bioRxiv">
        <title>Improved chromosome-level genome assembly for marigold (Tagetes erecta).</title>
        <authorList>
            <person name="Jiang F."/>
            <person name="Yuan L."/>
            <person name="Wang S."/>
            <person name="Wang H."/>
            <person name="Xu D."/>
            <person name="Wang A."/>
            <person name="Fan W."/>
        </authorList>
    </citation>
    <scope>NUCLEOTIDE SEQUENCE</scope>
    <source>
        <strain evidence="1">WSJ</strain>
        <tissue evidence="1">Leaf</tissue>
    </source>
</reference>
<dbReference type="AlphaFoldDB" id="A0AAD8NGA6"/>
<dbReference type="EMBL" id="JAUHHV010000011">
    <property type="protein sequence ID" value="KAK1406878.1"/>
    <property type="molecule type" value="Genomic_DNA"/>
</dbReference>
<protein>
    <submittedName>
        <fullName evidence="1">Uncharacterized protein</fullName>
    </submittedName>
</protein>
<proteinExistence type="predicted"/>
<accession>A0AAD8NGA6</accession>